<proteinExistence type="inferred from homology"/>
<dbReference type="RefSeq" id="WP_082212707.1">
    <property type="nucleotide sequence ID" value="NZ_FUZA01000001.1"/>
</dbReference>
<dbReference type="OrthoDB" id="652200at2"/>
<name>A0A1T5B7L1_9BACT</name>
<keyword evidence="5" id="KW-1185">Reference proteome</keyword>
<organism evidence="4 5">
    <name type="scientific">Dyadobacter psychrophilus</name>
    <dbReference type="NCBI Taxonomy" id="651661"/>
    <lineage>
        <taxon>Bacteria</taxon>
        <taxon>Pseudomonadati</taxon>
        <taxon>Bacteroidota</taxon>
        <taxon>Cytophagia</taxon>
        <taxon>Cytophagales</taxon>
        <taxon>Spirosomataceae</taxon>
        <taxon>Dyadobacter</taxon>
    </lineage>
</organism>
<evidence type="ECO:0000256" key="2">
    <source>
        <dbReference type="ARBA" id="ARBA00023002"/>
    </source>
</evidence>
<evidence type="ECO:0000259" key="3">
    <source>
        <dbReference type="Pfam" id="PF02525"/>
    </source>
</evidence>
<dbReference type="GO" id="GO:0005829">
    <property type="term" value="C:cytosol"/>
    <property type="evidence" value="ECO:0007669"/>
    <property type="project" value="TreeGrafter"/>
</dbReference>
<dbReference type="SUPFAM" id="SSF52218">
    <property type="entry name" value="Flavoproteins"/>
    <property type="match status" value="1"/>
</dbReference>
<evidence type="ECO:0000313" key="5">
    <source>
        <dbReference type="Proteomes" id="UP000190897"/>
    </source>
</evidence>
<keyword evidence="2" id="KW-0560">Oxidoreductase</keyword>
<evidence type="ECO:0000256" key="1">
    <source>
        <dbReference type="ARBA" id="ARBA00006252"/>
    </source>
</evidence>
<dbReference type="STRING" id="651661.SAMN05660293_00077"/>
<dbReference type="Gene3D" id="3.40.50.360">
    <property type="match status" value="1"/>
</dbReference>
<dbReference type="InterPro" id="IPR003680">
    <property type="entry name" value="Flavodoxin_fold"/>
</dbReference>
<dbReference type="EMBL" id="FUZA01000001">
    <property type="protein sequence ID" value="SKB43145.1"/>
    <property type="molecule type" value="Genomic_DNA"/>
</dbReference>
<comment type="similarity">
    <text evidence="1">Belongs to the NAD(P)H dehydrogenase (quinone) family.</text>
</comment>
<sequence>MNIYILLAHPDKNSFNGRLADAYEQKMLLAGHQVRRQNIGEMQFDPVLWKGYSVIQQLEPDLQQTQENILWCQKWVIIYPVWWGSVPAIFKGLLDRALLPGFGFKYHEKDPFWDKFLGKRSAHVITTSDAPAIWLWWQYSNSDIKAIKKATLEFCGIKPVKVTRIGRVKYLDEEKRSKIIKDIAAD</sequence>
<dbReference type="PANTHER" id="PTHR10204">
    <property type="entry name" value="NAD P H OXIDOREDUCTASE-RELATED"/>
    <property type="match status" value="1"/>
</dbReference>
<reference evidence="5" key="1">
    <citation type="submission" date="2017-02" db="EMBL/GenBank/DDBJ databases">
        <authorList>
            <person name="Varghese N."/>
            <person name="Submissions S."/>
        </authorList>
    </citation>
    <scope>NUCLEOTIDE SEQUENCE [LARGE SCALE GENOMIC DNA]</scope>
    <source>
        <strain evidence="5">DSM 22270</strain>
    </source>
</reference>
<dbReference type="GO" id="GO:0003955">
    <property type="term" value="F:NAD(P)H dehydrogenase (quinone) activity"/>
    <property type="evidence" value="ECO:0007669"/>
    <property type="project" value="TreeGrafter"/>
</dbReference>
<accession>A0A1T5B7L1</accession>
<gene>
    <name evidence="4" type="ORF">SAMN05660293_00077</name>
</gene>
<dbReference type="InterPro" id="IPR051545">
    <property type="entry name" value="NAD(P)H_dehydrogenase_qn"/>
</dbReference>
<protein>
    <submittedName>
        <fullName evidence="4">Putative NADPH-quinone reductase (Modulator of drug activity B)</fullName>
    </submittedName>
</protein>
<dbReference type="Pfam" id="PF02525">
    <property type="entry name" value="Flavodoxin_2"/>
    <property type="match status" value="1"/>
</dbReference>
<dbReference type="AlphaFoldDB" id="A0A1T5B7L1"/>
<feature type="domain" description="Flavodoxin-like fold" evidence="3">
    <location>
        <begin position="1"/>
        <end position="179"/>
    </location>
</feature>
<evidence type="ECO:0000313" key="4">
    <source>
        <dbReference type="EMBL" id="SKB43145.1"/>
    </source>
</evidence>
<dbReference type="InterPro" id="IPR029039">
    <property type="entry name" value="Flavoprotein-like_sf"/>
</dbReference>
<dbReference type="Proteomes" id="UP000190897">
    <property type="component" value="Unassembled WGS sequence"/>
</dbReference>
<dbReference type="PANTHER" id="PTHR10204:SF34">
    <property type="entry name" value="NAD(P)H DEHYDROGENASE [QUINONE] 1 ISOFORM 1"/>
    <property type="match status" value="1"/>
</dbReference>